<proteinExistence type="predicted"/>
<organism evidence="1">
    <name type="scientific">gut metagenome</name>
    <dbReference type="NCBI Taxonomy" id="749906"/>
    <lineage>
        <taxon>unclassified sequences</taxon>
        <taxon>metagenomes</taxon>
        <taxon>organismal metagenomes</taxon>
    </lineage>
</organism>
<reference evidence="1" key="1">
    <citation type="journal article" date="2012" name="PLoS ONE">
        <title>Gene sets for utilization of primary and secondary nutrition supplies in the distal gut of endangered iberian lynx.</title>
        <authorList>
            <person name="Alcaide M."/>
            <person name="Messina E."/>
            <person name="Richter M."/>
            <person name="Bargiela R."/>
            <person name="Peplies J."/>
            <person name="Huws S.A."/>
            <person name="Newbold C.J."/>
            <person name="Golyshin P.N."/>
            <person name="Simon M.A."/>
            <person name="Lopez G."/>
            <person name="Yakimov M.M."/>
            <person name="Ferrer M."/>
        </authorList>
    </citation>
    <scope>NUCLEOTIDE SEQUENCE</scope>
</reference>
<comment type="caution">
    <text evidence="1">The sequence shown here is derived from an EMBL/GenBank/DDBJ whole genome shotgun (WGS) entry which is preliminary data.</text>
</comment>
<sequence>MKDWCLTSGDPTHISNDMVEKGLERESDDVIVGESRRAETIYSTNRYV</sequence>
<gene>
    <name evidence="1" type="ORF">EVA_16708</name>
</gene>
<accession>J9C5R9</accession>
<dbReference type="AlphaFoldDB" id="J9C5R9"/>
<name>J9C5R9_9ZZZZ</name>
<evidence type="ECO:0000313" key="1">
    <source>
        <dbReference type="EMBL" id="EJW95185.1"/>
    </source>
</evidence>
<protein>
    <submittedName>
        <fullName evidence="1">Uncharacterized protein</fullName>
    </submittedName>
</protein>
<dbReference type="EMBL" id="AMCI01005948">
    <property type="protein sequence ID" value="EJW95185.1"/>
    <property type="molecule type" value="Genomic_DNA"/>
</dbReference>